<keyword evidence="2" id="KW-0276">Fatty acid metabolism</keyword>
<keyword evidence="2" id="KW-0443">Lipid metabolism</keyword>
<dbReference type="GO" id="GO:0005783">
    <property type="term" value="C:endoplasmic reticulum"/>
    <property type="evidence" value="ECO:0007669"/>
    <property type="project" value="TreeGrafter"/>
</dbReference>
<evidence type="ECO:0000313" key="6">
    <source>
        <dbReference type="Proteomes" id="UP000186922"/>
    </source>
</evidence>
<dbReference type="InterPro" id="IPR020459">
    <property type="entry name" value="AMP-binding"/>
</dbReference>
<evidence type="ECO:0000313" key="5">
    <source>
        <dbReference type="EMBL" id="GAV08056.1"/>
    </source>
</evidence>
<evidence type="ECO:0000256" key="1">
    <source>
        <dbReference type="ARBA" id="ARBA00022598"/>
    </source>
</evidence>
<dbReference type="STRING" id="947166.A0A1D1W439"/>
<dbReference type="InterPro" id="IPR042099">
    <property type="entry name" value="ANL_N_sf"/>
</dbReference>
<dbReference type="EC" id="6.2.1.3" evidence="3"/>
<dbReference type="InterPro" id="IPR020845">
    <property type="entry name" value="AMP-binding_CS"/>
</dbReference>
<dbReference type="PRINTS" id="PR00154">
    <property type="entry name" value="AMPBINDING"/>
</dbReference>
<evidence type="ECO:0000256" key="2">
    <source>
        <dbReference type="ARBA" id="ARBA00022832"/>
    </source>
</evidence>
<dbReference type="GO" id="GO:0004467">
    <property type="term" value="F:long-chain fatty acid-CoA ligase activity"/>
    <property type="evidence" value="ECO:0007669"/>
    <property type="project" value="UniProtKB-EC"/>
</dbReference>
<evidence type="ECO:0000259" key="4">
    <source>
        <dbReference type="Pfam" id="PF00501"/>
    </source>
</evidence>
<name>A0A1D1W439_RAMVA</name>
<sequence>MEDLIPSVSLGAAATIATAAGLAYYCLTSQEEPAHTVVPVDDQSVAVDGNPHIRASKLVPPGTFVEYMYEDTKTLYESFQRGLRQSKNGPCLGYRPGGKGAYEWISYKEMFERASYIGSALIRKGVKADNSTCVGVFSRNRPEWIITEVGLYSYSMVVVPIYDTLGKEACSHIIYQAEISAVICDRNEQALILVRLAESTPVLKYIIIMDQASDELLAECKKARIELCQFDDMLKLGKEHLVPVKPSKPDDIATICYTSGTTGTPKGVMLTHKNVIAAVSATKMQITVEVGPKQDDCMISFLPLSHMLERCCEVREYTPFVFLREYFLLLDFKEKSGPGMRVHSSRDKLWLWAKVSKHLDERNEL</sequence>
<dbReference type="Pfam" id="PF00501">
    <property type="entry name" value="AMP-binding"/>
    <property type="match status" value="1"/>
</dbReference>
<reference evidence="5 6" key="1">
    <citation type="journal article" date="2016" name="Nat. Commun.">
        <title>Extremotolerant tardigrade genome and improved radiotolerance of human cultured cells by tardigrade-unique protein.</title>
        <authorList>
            <person name="Hashimoto T."/>
            <person name="Horikawa D.D."/>
            <person name="Saito Y."/>
            <person name="Kuwahara H."/>
            <person name="Kozuka-Hata H."/>
            <person name="Shin-I T."/>
            <person name="Minakuchi Y."/>
            <person name="Ohishi K."/>
            <person name="Motoyama A."/>
            <person name="Aizu T."/>
            <person name="Enomoto A."/>
            <person name="Kondo K."/>
            <person name="Tanaka S."/>
            <person name="Hara Y."/>
            <person name="Koshikawa S."/>
            <person name="Sagara H."/>
            <person name="Miura T."/>
            <person name="Yokobori S."/>
            <person name="Miyagawa K."/>
            <person name="Suzuki Y."/>
            <person name="Kubo T."/>
            <person name="Oyama M."/>
            <person name="Kohara Y."/>
            <person name="Fujiyama A."/>
            <person name="Arakawa K."/>
            <person name="Katayama T."/>
            <person name="Toyoda A."/>
            <person name="Kunieda T."/>
        </authorList>
    </citation>
    <scope>NUCLEOTIDE SEQUENCE [LARGE SCALE GENOMIC DNA]</scope>
    <source>
        <strain evidence="5 6">YOKOZUNA-1</strain>
    </source>
</reference>
<accession>A0A1D1W439</accession>
<dbReference type="PANTHER" id="PTHR43272">
    <property type="entry name" value="LONG-CHAIN-FATTY-ACID--COA LIGASE"/>
    <property type="match status" value="1"/>
</dbReference>
<feature type="domain" description="AMP-dependent synthetase/ligase" evidence="4">
    <location>
        <begin position="84"/>
        <end position="312"/>
    </location>
</feature>
<keyword evidence="1" id="KW-0436">Ligase</keyword>
<evidence type="ECO:0000256" key="3">
    <source>
        <dbReference type="ARBA" id="ARBA00026121"/>
    </source>
</evidence>
<dbReference type="PANTHER" id="PTHR43272:SF107">
    <property type="entry name" value="LONG-CHAIN-FATTY-ACID--COA LIGASE 5"/>
    <property type="match status" value="1"/>
</dbReference>
<gene>
    <name evidence="5" type="primary">RvY_17807</name>
    <name evidence="5" type="synonym">RvY_17807.1</name>
    <name evidence="5" type="ORF">RvY_17807-1</name>
</gene>
<proteinExistence type="predicted"/>
<dbReference type="GO" id="GO:0016020">
    <property type="term" value="C:membrane"/>
    <property type="evidence" value="ECO:0007669"/>
    <property type="project" value="TreeGrafter"/>
</dbReference>
<comment type="caution">
    <text evidence="5">The sequence shown here is derived from an EMBL/GenBank/DDBJ whole genome shotgun (WGS) entry which is preliminary data.</text>
</comment>
<dbReference type="InterPro" id="IPR000873">
    <property type="entry name" value="AMP-dep_synth/lig_dom"/>
</dbReference>
<organism evidence="5 6">
    <name type="scientific">Ramazzottius varieornatus</name>
    <name type="common">Water bear</name>
    <name type="synonym">Tardigrade</name>
    <dbReference type="NCBI Taxonomy" id="947166"/>
    <lineage>
        <taxon>Eukaryota</taxon>
        <taxon>Metazoa</taxon>
        <taxon>Ecdysozoa</taxon>
        <taxon>Tardigrada</taxon>
        <taxon>Eutardigrada</taxon>
        <taxon>Parachela</taxon>
        <taxon>Hypsibioidea</taxon>
        <taxon>Ramazzottiidae</taxon>
        <taxon>Ramazzottius</taxon>
    </lineage>
</organism>
<protein>
    <recommendedName>
        <fullName evidence="3">long-chain-fatty-acid--CoA ligase</fullName>
        <ecNumber evidence="3">6.2.1.3</ecNumber>
    </recommendedName>
</protein>
<dbReference type="EMBL" id="BDGG01000016">
    <property type="protein sequence ID" value="GAV08056.1"/>
    <property type="molecule type" value="Genomic_DNA"/>
</dbReference>
<dbReference type="Proteomes" id="UP000186922">
    <property type="component" value="Unassembled WGS sequence"/>
</dbReference>
<keyword evidence="6" id="KW-1185">Reference proteome</keyword>
<dbReference type="AlphaFoldDB" id="A0A1D1W439"/>
<dbReference type="Gene3D" id="3.40.50.12780">
    <property type="entry name" value="N-terminal domain of ligase-like"/>
    <property type="match status" value="1"/>
</dbReference>
<dbReference type="SUPFAM" id="SSF56801">
    <property type="entry name" value="Acetyl-CoA synthetase-like"/>
    <property type="match status" value="1"/>
</dbReference>
<dbReference type="OrthoDB" id="1700726at2759"/>
<dbReference type="PROSITE" id="PS00455">
    <property type="entry name" value="AMP_BINDING"/>
    <property type="match status" value="1"/>
</dbReference>